<name>A0A6H2C1Z5_DOLFA</name>
<evidence type="ECO:0000313" key="2">
    <source>
        <dbReference type="Proteomes" id="UP000502433"/>
    </source>
</evidence>
<dbReference type="EMBL" id="CP051206">
    <property type="protein sequence ID" value="QJB45852.1"/>
    <property type="molecule type" value="Genomic_DNA"/>
</dbReference>
<proteinExistence type="predicted"/>
<dbReference type="RefSeq" id="WP_168696627.1">
    <property type="nucleotide sequence ID" value="NZ_CP051206.1"/>
</dbReference>
<dbReference type="Proteomes" id="UP000502433">
    <property type="component" value="Chromosome"/>
</dbReference>
<dbReference type="AlphaFoldDB" id="A0A6H2C1Z5"/>
<evidence type="ECO:0000313" key="1">
    <source>
        <dbReference type="EMBL" id="QJB45852.1"/>
    </source>
</evidence>
<organism evidence="1 2">
    <name type="scientific">Dolichospermum flos-aquae CCAP 1403/13F</name>
    <dbReference type="NCBI Taxonomy" id="315271"/>
    <lineage>
        <taxon>Bacteria</taxon>
        <taxon>Bacillati</taxon>
        <taxon>Cyanobacteriota</taxon>
        <taxon>Cyanophyceae</taxon>
        <taxon>Nostocales</taxon>
        <taxon>Aphanizomenonaceae</taxon>
        <taxon>Dolichospermum</taxon>
    </lineage>
</organism>
<protein>
    <submittedName>
        <fullName evidence="1">Uncharacterized protein</fullName>
    </submittedName>
</protein>
<reference evidence="1 2" key="1">
    <citation type="submission" date="2020-04" db="EMBL/GenBank/DDBJ databases">
        <title>Genome-Wide Identification of 5-Methylcytosine Sites in Bacterial Genomes By High-Throughput Sequencing of MspJI Restriction Fragments.</title>
        <authorList>
            <person name="Wu V."/>
        </authorList>
    </citation>
    <scope>NUCLEOTIDE SEQUENCE [LARGE SCALE GENOMIC DNA]</scope>
    <source>
        <strain evidence="1 2">CCAP 1403/13f</strain>
    </source>
</reference>
<accession>A0A6H2C1Z5</accession>
<dbReference type="KEGG" id="dfs:HGD76_18475"/>
<sequence>MSFNNFAELQDLIRSYNSKSILEIGTRICYEIFYNQNNSDPLIYLLDNAKRGYAIRIILLASMGNPHRRKNIDEKIFHTYINDYYNFENHTIAYPDVLDQEAETIFRCIQTWEVKNTSKVRNWLLKLSDIFDTTAIRQYMLVLFLQRQAALQNEGFGQSIYRVHRTIKFIELLESRCNENFREKFFKSTGLSLEIYFKQFLGCIGLFTKMNGYCDFSQFPDIDIPEYGITNETLKLFIQQNSVPFHSKYETSFSSKVSKKLQNTSEFYKPFFYNFFLEKPLVEFSQDKFYLPDPFSFIESCWNQIESLVLKNWTEKERGRILSSSFEEYLEKVLLPSIAKSFIKIPEVENSKDPSDKRADFLIELPQFYIVLECKNSLMSLDTSNYFDPEGIAGLWCRTHLAVEQIAATVKAIDIKDKPVIPLVLTFYDSIASSALLTAMIKNSDYCGRMDLKIPPIVYSLHEFEHRIFNRSFDNWAELILQTHNNPNVCVEPDNQGHNYQHLADIQLL</sequence>
<gene>
    <name evidence="1" type="ORF">HGD76_18475</name>
</gene>
<reference evidence="1 2" key="2">
    <citation type="submission" date="2020-04" db="EMBL/GenBank/DDBJ databases">
        <authorList>
            <person name="Fomenkov A."/>
            <person name="Anton B.P."/>
            <person name="Roberts R.J."/>
        </authorList>
    </citation>
    <scope>NUCLEOTIDE SEQUENCE [LARGE SCALE GENOMIC DNA]</scope>
    <source>
        <strain evidence="1 2">CCAP 1403/13f</strain>
    </source>
</reference>